<name>G5IFI7_9FIRM</name>
<dbReference type="GO" id="GO:1904680">
    <property type="term" value="F:peptide transmembrane transporter activity"/>
    <property type="evidence" value="ECO:0007669"/>
    <property type="project" value="TreeGrafter"/>
</dbReference>
<sequence length="571" mass="64100">MKKLFKQFSAAGLAAVMAVTLAACGGGDSTTGNPSVDSQAEQTTTADGEKMAGGQLGAKELSGDALTSLLKMPENWTEKDATETVVYQSSSAINSLDKWSQSAGDTTFMMDYLVFDGLINKDEEGNLIPWLAKSWDMAEDYTNITFHLRDDVYFTNGVQMTADDVIFSFERLRDDKEHLPDSSVKSWRNYIGELEKIDDFNFVLNFSAPMPEFWTLVDTPDVQIICKEAFESTPYEKFWQNPVGSGPYVVTSFDGANSIVEFDLRTDEHGYWGYDYADRYTNVKHITFQYSPEDTTRVSSLRTGEANVINNVPTTDVEPLSLEGYHMENLVPATYVFLQVSCGPDNPFSNRDLREALSLCIDRQLIVDALLDGYGQACTYPSLEHDLGYRESPRYEYNLERAKELVQSSGYNGETLKFVYTTSTVSIATELCQAIQSMAASAGLNVEVVPLEVAVYDDTRMNRDYDICLASIGKSGNMWFKTAAEVVGNDRFNTGLDNEELMALGVRMQSEMDVETQDKILAEMYEMELKEFEPNLYLYWPTIVYSWDSNIHGISFHGHKIGDLSAMVWNK</sequence>
<dbReference type="PROSITE" id="PS51257">
    <property type="entry name" value="PROKAR_LIPOPROTEIN"/>
    <property type="match status" value="1"/>
</dbReference>
<dbReference type="EMBL" id="ADLN01000046">
    <property type="protein sequence ID" value="EHI59770.1"/>
    <property type="molecule type" value="Genomic_DNA"/>
</dbReference>
<comment type="similarity">
    <text evidence="1">Belongs to the bacterial solute-binding protein 5 family.</text>
</comment>
<dbReference type="GO" id="GO:0015833">
    <property type="term" value="P:peptide transport"/>
    <property type="evidence" value="ECO:0007669"/>
    <property type="project" value="TreeGrafter"/>
</dbReference>
<dbReference type="PATRIC" id="fig|742737.3.peg.2290"/>
<feature type="region of interest" description="Disordered" evidence="4">
    <location>
        <begin position="29"/>
        <end position="51"/>
    </location>
</feature>
<dbReference type="CDD" id="cd00995">
    <property type="entry name" value="PBP2_NikA_DppA_OppA_like"/>
    <property type="match status" value="1"/>
</dbReference>
<evidence type="ECO:0000256" key="1">
    <source>
        <dbReference type="ARBA" id="ARBA00005695"/>
    </source>
</evidence>
<feature type="chain" id="PRO_5038520814" description="Solute-binding protein family 5 domain-containing protein" evidence="5">
    <location>
        <begin position="23"/>
        <end position="571"/>
    </location>
</feature>
<evidence type="ECO:0000256" key="4">
    <source>
        <dbReference type="SAM" id="MobiDB-lite"/>
    </source>
</evidence>
<dbReference type="GO" id="GO:0042597">
    <property type="term" value="C:periplasmic space"/>
    <property type="evidence" value="ECO:0007669"/>
    <property type="project" value="UniProtKB-ARBA"/>
</dbReference>
<accession>G5IFI7</accession>
<evidence type="ECO:0000256" key="5">
    <source>
        <dbReference type="SAM" id="SignalP"/>
    </source>
</evidence>
<dbReference type="RefSeq" id="WP_006780245.1">
    <property type="nucleotide sequence ID" value="NZ_CP040506.1"/>
</dbReference>
<protein>
    <recommendedName>
        <fullName evidence="6">Solute-binding protein family 5 domain-containing protein</fullName>
    </recommendedName>
</protein>
<feature type="signal peptide" evidence="5">
    <location>
        <begin position="1"/>
        <end position="22"/>
    </location>
</feature>
<dbReference type="InterPro" id="IPR039424">
    <property type="entry name" value="SBP_5"/>
</dbReference>
<dbReference type="PANTHER" id="PTHR30290:SF9">
    <property type="entry name" value="OLIGOPEPTIDE-BINDING PROTEIN APPA"/>
    <property type="match status" value="1"/>
</dbReference>
<dbReference type="SUPFAM" id="SSF53850">
    <property type="entry name" value="Periplasmic binding protein-like II"/>
    <property type="match status" value="1"/>
</dbReference>
<proteinExistence type="inferred from homology"/>
<dbReference type="Pfam" id="PF00496">
    <property type="entry name" value="SBP_bac_5"/>
    <property type="match status" value="1"/>
</dbReference>
<dbReference type="HOGENOM" id="CLU_017028_7_4_9"/>
<keyword evidence="2" id="KW-0813">Transport</keyword>
<comment type="caution">
    <text evidence="7">The sequence shown here is derived from an EMBL/GenBank/DDBJ whole genome shotgun (WGS) entry which is preliminary data.</text>
</comment>
<feature type="compositionally biased region" description="Polar residues" evidence="4">
    <location>
        <begin position="30"/>
        <end position="46"/>
    </location>
</feature>
<evidence type="ECO:0000313" key="7">
    <source>
        <dbReference type="EMBL" id="EHI59770.1"/>
    </source>
</evidence>
<reference evidence="7 8" key="1">
    <citation type="submission" date="2011-08" db="EMBL/GenBank/DDBJ databases">
        <title>The Genome Sequence of Clostridium hathewayi WAL-18680.</title>
        <authorList>
            <consortium name="The Broad Institute Genome Sequencing Platform"/>
            <person name="Earl A."/>
            <person name="Ward D."/>
            <person name="Feldgarden M."/>
            <person name="Gevers D."/>
            <person name="Finegold S.M."/>
            <person name="Summanen P.H."/>
            <person name="Molitoris D.R."/>
            <person name="Song M."/>
            <person name="Daigneault M."/>
            <person name="Allen-Vercoe E."/>
            <person name="Young S.K."/>
            <person name="Zeng Q."/>
            <person name="Gargeya S."/>
            <person name="Fitzgerald M."/>
            <person name="Haas B."/>
            <person name="Abouelleil A."/>
            <person name="Alvarado L."/>
            <person name="Arachchi H.M."/>
            <person name="Berlin A."/>
            <person name="Brown A."/>
            <person name="Chapman S.B."/>
            <person name="Chen Z."/>
            <person name="Dunbar C."/>
            <person name="Freedman E."/>
            <person name="Gearin G."/>
            <person name="Gellesch M."/>
            <person name="Goldberg J."/>
            <person name="Griggs A."/>
            <person name="Gujja S."/>
            <person name="Heiman D."/>
            <person name="Howarth C."/>
            <person name="Larson L."/>
            <person name="Lui A."/>
            <person name="MacDonald P.J.P."/>
            <person name="Montmayeur A."/>
            <person name="Murphy C."/>
            <person name="Neiman D."/>
            <person name="Pearson M."/>
            <person name="Priest M."/>
            <person name="Roberts A."/>
            <person name="Saif S."/>
            <person name="Shea T."/>
            <person name="Shenoy N."/>
            <person name="Sisk P."/>
            <person name="Stolte C."/>
            <person name="Sykes S."/>
            <person name="Wortman J."/>
            <person name="Nusbaum C."/>
            <person name="Birren B."/>
        </authorList>
    </citation>
    <scope>NUCLEOTIDE SEQUENCE [LARGE SCALE GENOMIC DNA]</scope>
    <source>
        <strain evidence="7 8">WAL-18680</strain>
    </source>
</reference>
<organism evidence="7 8">
    <name type="scientific">Hungatella hathewayi WAL-18680</name>
    <dbReference type="NCBI Taxonomy" id="742737"/>
    <lineage>
        <taxon>Bacteria</taxon>
        <taxon>Bacillati</taxon>
        <taxon>Bacillota</taxon>
        <taxon>Clostridia</taxon>
        <taxon>Lachnospirales</taxon>
        <taxon>Lachnospiraceae</taxon>
        <taxon>Hungatella</taxon>
    </lineage>
</organism>
<evidence type="ECO:0000259" key="6">
    <source>
        <dbReference type="Pfam" id="PF00496"/>
    </source>
</evidence>
<dbReference type="Proteomes" id="UP000005384">
    <property type="component" value="Unassembled WGS sequence"/>
</dbReference>
<keyword evidence="8" id="KW-1185">Reference proteome</keyword>
<gene>
    <name evidence="7" type="ORF">HMPREF9473_02265</name>
</gene>
<evidence type="ECO:0000256" key="2">
    <source>
        <dbReference type="ARBA" id="ARBA00022448"/>
    </source>
</evidence>
<dbReference type="AlphaFoldDB" id="G5IFI7"/>
<dbReference type="InterPro" id="IPR000914">
    <property type="entry name" value="SBP_5_dom"/>
</dbReference>
<keyword evidence="3 5" id="KW-0732">Signal</keyword>
<dbReference type="Gene3D" id="3.40.190.10">
    <property type="entry name" value="Periplasmic binding protein-like II"/>
    <property type="match status" value="1"/>
</dbReference>
<dbReference type="GO" id="GO:0043190">
    <property type="term" value="C:ATP-binding cassette (ABC) transporter complex"/>
    <property type="evidence" value="ECO:0007669"/>
    <property type="project" value="InterPro"/>
</dbReference>
<dbReference type="Gene3D" id="3.10.105.10">
    <property type="entry name" value="Dipeptide-binding Protein, Domain 3"/>
    <property type="match status" value="1"/>
</dbReference>
<evidence type="ECO:0000256" key="3">
    <source>
        <dbReference type="ARBA" id="ARBA00022729"/>
    </source>
</evidence>
<dbReference type="OrthoDB" id="9772924at2"/>
<feature type="domain" description="Solute-binding protein family 5" evidence="6">
    <location>
        <begin position="127"/>
        <end position="474"/>
    </location>
</feature>
<dbReference type="PIRSF" id="PIRSF002741">
    <property type="entry name" value="MppA"/>
    <property type="match status" value="1"/>
</dbReference>
<evidence type="ECO:0000313" key="8">
    <source>
        <dbReference type="Proteomes" id="UP000005384"/>
    </source>
</evidence>
<dbReference type="InterPro" id="IPR030678">
    <property type="entry name" value="Peptide/Ni-bd"/>
</dbReference>
<dbReference type="PANTHER" id="PTHR30290">
    <property type="entry name" value="PERIPLASMIC BINDING COMPONENT OF ABC TRANSPORTER"/>
    <property type="match status" value="1"/>
</dbReference>